<sequence>MEPLAIVACTGGVIGQFGIIMLRFRPVFDVVCRLIDCLRNPSPLPARAVTAAAIIEGLEALGTPHQA</sequence>
<name>A0A5K1BJU7_9MAGN</name>
<accession>A0A5K1BJU7</accession>
<proteinExistence type="predicted"/>
<evidence type="ECO:0000313" key="1">
    <source>
        <dbReference type="EMBL" id="VVW14742.1"/>
    </source>
</evidence>
<reference evidence="1" key="1">
    <citation type="submission" date="2019-09" db="EMBL/GenBank/DDBJ databases">
        <authorList>
            <person name="Zhang L."/>
        </authorList>
    </citation>
    <scope>NUCLEOTIDE SEQUENCE</scope>
</reference>
<protein>
    <submittedName>
        <fullName evidence="1">Uncharacterized protein</fullName>
    </submittedName>
</protein>
<dbReference type="Gramene" id="NC3G0202450.1">
    <property type="protein sequence ID" value="NC3G0202450.1:cds"/>
    <property type="gene ID" value="NC3G0202450"/>
</dbReference>
<gene>
    <name evidence="1" type="ORF">NYM_LOCUS14647</name>
</gene>
<dbReference type="EMBL" id="LR721781">
    <property type="protein sequence ID" value="VVW14742.1"/>
    <property type="molecule type" value="Genomic_DNA"/>
</dbReference>
<organism evidence="1">
    <name type="scientific">Nymphaea colorata</name>
    <name type="common">pocket water lily</name>
    <dbReference type="NCBI Taxonomy" id="210225"/>
    <lineage>
        <taxon>Eukaryota</taxon>
        <taxon>Viridiplantae</taxon>
        <taxon>Streptophyta</taxon>
        <taxon>Embryophyta</taxon>
        <taxon>Tracheophyta</taxon>
        <taxon>Spermatophyta</taxon>
        <taxon>Magnoliopsida</taxon>
        <taxon>Nymphaeales</taxon>
        <taxon>Nymphaeaceae</taxon>
        <taxon>Nymphaea</taxon>
    </lineage>
</organism>
<dbReference type="AlphaFoldDB" id="A0A5K1BJU7"/>